<keyword evidence="2" id="KW-1003">Cell membrane</keyword>
<accession>A0A7Z0HY50</accession>
<protein>
    <submittedName>
        <fullName evidence="12">Metal ABC transporter ATP-binding protein</fullName>
    </submittedName>
</protein>
<evidence type="ECO:0000256" key="1">
    <source>
        <dbReference type="ARBA" id="ARBA00022448"/>
    </source>
</evidence>
<evidence type="ECO:0000256" key="4">
    <source>
        <dbReference type="ARBA" id="ARBA00022833"/>
    </source>
</evidence>
<comment type="caution">
    <text evidence="12">The sequence shown here is derived from an EMBL/GenBank/DDBJ whole genome shotgun (WGS) entry which is preliminary data.</text>
</comment>
<dbReference type="AlphaFoldDB" id="A0A7Z0HY50"/>
<dbReference type="Gene3D" id="3.40.50.300">
    <property type="entry name" value="P-loop containing nucleotide triphosphate hydrolases"/>
    <property type="match status" value="1"/>
</dbReference>
<evidence type="ECO:0000259" key="11">
    <source>
        <dbReference type="PROSITE" id="PS50893"/>
    </source>
</evidence>
<keyword evidence="4" id="KW-0862">Zinc</keyword>
<dbReference type="GO" id="GO:0010043">
    <property type="term" value="P:response to zinc ion"/>
    <property type="evidence" value="ECO:0007669"/>
    <property type="project" value="TreeGrafter"/>
</dbReference>
<dbReference type="InterPro" id="IPR017871">
    <property type="entry name" value="ABC_transporter-like_CS"/>
</dbReference>
<evidence type="ECO:0000313" key="13">
    <source>
        <dbReference type="Proteomes" id="UP000529417"/>
    </source>
</evidence>
<dbReference type="SMART" id="SM00382">
    <property type="entry name" value="AAA"/>
    <property type="match status" value="1"/>
</dbReference>
<feature type="region of interest" description="Disordered" evidence="10">
    <location>
        <begin position="235"/>
        <end position="262"/>
    </location>
</feature>
<evidence type="ECO:0000256" key="6">
    <source>
        <dbReference type="ARBA" id="ARBA00022906"/>
    </source>
</evidence>
<dbReference type="Pfam" id="PF00005">
    <property type="entry name" value="ABC_tran"/>
    <property type="match status" value="1"/>
</dbReference>
<keyword evidence="5 12" id="KW-0067">ATP-binding</keyword>
<dbReference type="InterPro" id="IPR027417">
    <property type="entry name" value="P-loop_NTPase"/>
</dbReference>
<dbReference type="SUPFAM" id="SSF52540">
    <property type="entry name" value="P-loop containing nucleoside triphosphate hydrolases"/>
    <property type="match status" value="1"/>
</dbReference>
<keyword evidence="6" id="KW-0864">Zinc transport</keyword>
<dbReference type="Proteomes" id="UP000529417">
    <property type="component" value="Unassembled WGS sequence"/>
</dbReference>
<dbReference type="RefSeq" id="WP_179904902.1">
    <property type="nucleotide sequence ID" value="NZ_JACBXS010000006.1"/>
</dbReference>
<keyword evidence="9" id="KW-0472">Membrane</keyword>
<evidence type="ECO:0000256" key="10">
    <source>
        <dbReference type="SAM" id="MobiDB-lite"/>
    </source>
</evidence>
<dbReference type="GO" id="GO:0006829">
    <property type="term" value="P:zinc ion transport"/>
    <property type="evidence" value="ECO:0007669"/>
    <property type="project" value="UniProtKB-KW"/>
</dbReference>
<keyword evidence="1" id="KW-0813">Transport</keyword>
<gene>
    <name evidence="12" type="ORF">HUK65_04260</name>
</gene>
<dbReference type="InterPro" id="IPR003593">
    <property type="entry name" value="AAA+_ATPase"/>
</dbReference>
<keyword evidence="7" id="KW-1278">Translocase</keyword>
<evidence type="ECO:0000256" key="5">
    <source>
        <dbReference type="ARBA" id="ARBA00022840"/>
    </source>
</evidence>
<dbReference type="PROSITE" id="PS00211">
    <property type="entry name" value="ABC_TRANSPORTER_1"/>
    <property type="match status" value="1"/>
</dbReference>
<dbReference type="InterPro" id="IPR003439">
    <property type="entry name" value="ABC_transporter-like_ATP-bd"/>
</dbReference>
<name>A0A7Z0HY50_9RHOB</name>
<dbReference type="EMBL" id="JACBXS010000006">
    <property type="protein sequence ID" value="NYS24197.1"/>
    <property type="molecule type" value="Genomic_DNA"/>
</dbReference>
<evidence type="ECO:0000256" key="8">
    <source>
        <dbReference type="ARBA" id="ARBA00023065"/>
    </source>
</evidence>
<organism evidence="12 13">
    <name type="scientific">Rhabdonatronobacter sediminivivens</name>
    <dbReference type="NCBI Taxonomy" id="2743469"/>
    <lineage>
        <taxon>Bacteria</taxon>
        <taxon>Pseudomonadati</taxon>
        <taxon>Pseudomonadota</taxon>
        <taxon>Alphaproteobacteria</taxon>
        <taxon>Rhodobacterales</taxon>
        <taxon>Paracoccaceae</taxon>
        <taxon>Rhabdonatronobacter</taxon>
    </lineage>
</organism>
<dbReference type="GO" id="GO:0016887">
    <property type="term" value="F:ATP hydrolysis activity"/>
    <property type="evidence" value="ECO:0007669"/>
    <property type="project" value="InterPro"/>
</dbReference>
<evidence type="ECO:0000256" key="3">
    <source>
        <dbReference type="ARBA" id="ARBA00022741"/>
    </source>
</evidence>
<evidence type="ECO:0000256" key="7">
    <source>
        <dbReference type="ARBA" id="ARBA00022967"/>
    </source>
</evidence>
<keyword evidence="3" id="KW-0547">Nucleotide-binding</keyword>
<evidence type="ECO:0000256" key="2">
    <source>
        <dbReference type="ARBA" id="ARBA00022475"/>
    </source>
</evidence>
<dbReference type="PANTHER" id="PTHR42734:SF9">
    <property type="entry name" value="ZINC IMPORT ATP-BINDING PROTEIN ZNUC"/>
    <property type="match status" value="1"/>
</dbReference>
<dbReference type="PANTHER" id="PTHR42734">
    <property type="entry name" value="METAL TRANSPORT SYSTEM ATP-BINDING PROTEIN TM_0124-RELATED"/>
    <property type="match status" value="1"/>
</dbReference>
<keyword evidence="13" id="KW-1185">Reference proteome</keyword>
<evidence type="ECO:0000313" key="12">
    <source>
        <dbReference type="EMBL" id="NYS24197.1"/>
    </source>
</evidence>
<keyword evidence="8" id="KW-0406">Ion transport</keyword>
<dbReference type="PROSITE" id="PS50893">
    <property type="entry name" value="ABC_TRANSPORTER_2"/>
    <property type="match status" value="1"/>
</dbReference>
<proteinExistence type="predicted"/>
<sequence>MTSPHPLIEAQGLAVAYRGRQVLGGVDFAIDRGEIVTVVGPNGSGKSTLLRALLGVVTPSAGRVRRARGLRIGYVPQRLHIDAALPLPVRRFLSLPVRQSPARIATALAQVGVPDIAGQDMATLSGGQFQRALLARALLSDPDILMLDEPTQGLDQPGVAAFYKLIEEVRQTLDCAVLLVSHDLHVVMSAADRVICLNGHICCQGAPKVVARAPEYRALFGMGTGGALALYQHEHDHSHDENCDRDHPAPVEEIDQEKASTR</sequence>
<feature type="domain" description="ABC transporter" evidence="11">
    <location>
        <begin position="8"/>
        <end position="223"/>
    </location>
</feature>
<evidence type="ECO:0000256" key="9">
    <source>
        <dbReference type="ARBA" id="ARBA00023136"/>
    </source>
</evidence>
<reference evidence="12 13" key="1">
    <citation type="journal article" date="2000" name="Arch. Microbiol.">
        <title>Rhodobaca bogoriensis gen. nov. and sp. nov., an alkaliphilic purple nonsulfur bacterium from African Rift Valley soda lakes.</title>
        <authorList>
            <person name="Milford A.D."/>
            <person name="Achenbach L.A."/>
            <person name="Jung D.O."/>
            <person name="Madigan M.T."/>
        </authorList>
    </citation>
    <scope>NUCLEOTIDE SEQUENCE [LARGE SCALE GENOMIC DNA]</scope>
    <source>
        <strain evidence="12 13">2376</strain>
    </source>
</reference>
<dbReference type="GO" id="GO:0005524">
    <property type="term" value="F:ATP binding"/>
    <property type="evidence" value="ECO:0007669"/>
    <property type="project" value="UniProtKB-KW"/>
</dbReference>
<dbReference type="InterPro" id="IPR050153">
    <property type="entry name" value="Metal_Ion_Import_ABC"/>
</dbReference>